<name>A0A6C0AL33_9ZZZZ</name>
<feature type="domain" description="NET" evidence="1">
    <location>
        <begin position="2"/>
        <end position="57"/>
    </location>
</feature>
<dbReference type="AlphaFoldDB" id="A0A6C0AL33"/>
<organism evidence="2">
    <name type="scientific">viral metagenome</name>
    <dbReference type="NCBI Taxonomy" id="1070528"/>
    <lineage>
        <taxon>unclassified sequences</taxon>
        <taxon>metagenomes</taxon>
        <taxon>organismal metagenomes</taxon>
    </lineage>
</organism>
<dbReference type="InterPro" id="IPR038336">
    <property type="entry name" value="NET_sf"/>
</dbReference>
<proteinExistence type="predicted"/>
<accession>A0A6C0AL33</accession>
<dbReference type="Gene3D" id="1.20.1270.220">
    <property type="match status" value="1"/>
</dbReference>
<dbReference type="Pfam" id="PF17035">
    <property type="entry name" value="BET"/>
    <property type="match status" value="1"/>
</dbReference>
<reference evidence="2" key="1">
    <citation type="journal article" date="2020" name="Nature">
        <title>Giant virus diversity and host interactions through global metagenomics.</title>
        <authorList>
            <person name="Schulz F."/>
            <person name="Roux S."/>
            <person name="Paez-Espino D."/>
            <person name="Jungbluth S."/>
            <person name="Walsh D.A."/>
            <person name="Denef V.J."/>
            <person name="McMahon K.D."/>
            <person name="Konstantinidis K.T."/>
            <person name="Eloe-Fadrosh E.A."/>
            <person name="Kyrpides N.C."/>
            <person name="Woyke T."/>
        </authorList>
    </citation>
    <scope>NUCLEOTIDE SEQUENCE</scope>
    <source>
        <strain evidence="2">GVMAG-S-1039698-54</strain>
    </source>
</reference>
<evidence type="ECO:0000259" key="1">
    <source>
        <dbReference type="Pfam" id="PF17035"/>
    </source>
</evidence>
<dbReference type="InterPro" id="IPR027353">
    <property type="entry name" value="NET_dom"/>
</dbReference>
<sequence length="100" mass="11874">MKDLKKQIENMSKDHHIKILEIMQENKISYSENKNGIFINMNNLKPDIIEKINDYINYTKCQETNLQNVETMKKTLQNKFFKDNKEKTTSNINVQVNHAV</sequence>
<protein>
    <recommendedName>
        <fullName evidence="1">NET domain-containing protein</fullName>
    </recommendedName>
</protein>
<evidence type="ECO:0000313" key="2">
    <source>
        <dbReference type="EMBL" id="QHS80183.1"/>
    </source>
</evidence>
<dbReference type="EMBL" id="MN740675">
    <property type="protein sequence ID" value="QHS80183.1"/>
    <property type="molecule type" value="Genomic_DNA"/>
</dbReference>